<keyword evidence="3" id="KW-1185">Reference proteome</keyword>
<dbReference type="PANTHER" id="PTHR37833:SF1">
    <property type="entry name" value="SIGNAL PEPTIDE PROTEIN"/>
    <property type="match status" value="1"/>
</dbReference>
<dbReference type="Proteomes" id="UP000622017">
    <property type="component" value="Unassembled WGS sequence"/>
</dbReference>
<comment type="caution">
    <text evidence="2">The sequence shown here is derived from an EMBL/GenBank/DDBJ whole genome shotgun (WGS) entry which is preliminary data.</text>
</comment>
<keyword evidence="1" id="KW-0732">Signal</keyword>
<organism evidence="2 3">
    <name type="scientific">Hymenobacter citatus</name>
    <dbReference type="NCBI Taxonomy" id="2763506"/>
    <lineage>
        <taxon>Bacteria</taxon>
        <taxon>Pseudomonadati</taxon>
        <taxon>Bacteroidota</taxon>
        <taxon>Cytophagia</taxon>
        <taxon>Cytophagales</taxon>
        <taxon>Hymenobacteraceae</taxon>
        <taxon>Hymenobacter</taxon>
    </lineage>
</organism>
<dbReference type="NCBIfam" id="NF012200">
    <property type="entry name" value="choice_anch_D"/>
    <property type="match status" value="1"/>
</dbReference>
<dbReference type="RefSeq" id="WP_187319564.1">
    <property type="nucleotide sequence ID" value="NZ_JACSCY010000006.1"/>
</dbReference>
<dbReference type="PANTHER" id="PTHR37833">
    <property type="entry name" value="LIPOPROTEIN-RELATED"/>
    <property type="match status" value="1"/>
</dbReference>
<evidence type="ECO:0000313" key="2">
    <source>
        <dbReference type="EMBL" id="MBC6611275.1"/>
    </source>
</evidence>
<dbReference type="Pfam" id="PF07610">
    <property type="entry name" value="DUF1573"/>
    <property type="match status" value="2"/>
</dbReference>
<proteinExistence type="predicted"/>
<feature type="chain" id="PRO_5047211405" evidence="1">
    <location>
        <begin position="24"/>
        <end position="261"/>
    </location>
</feature>
<dbReference type="Gene3D" id="2.60.40.10">
    <property type="entry name" value="Immunoglobulins"/>
    <property type="match status" value="2"/>
</dbReference>
<name>A0ABR7MKL6_9BACT</name>
<reference evidence="2 3" key="1">
    <citation type="submission" date="2020-08" db="EMBL/GenBank/DDBJ databases">
        <title>Hymenobacter sp.</title>
        <authorList>
            <person name="Kim M.K."/>
        </authorList>
    </citation>
    <scope>NUCLEOTIDE SEQUENCE [LARGE SCALE GENOMIC DNA]</scope>
    <source>
        <strain evidence="2 3">BT507</strain>
    </source>
</reference>
<dbReference type="InterPro" id="IPR011467">
    <property type="entry name" value="DUF1573"/>
</dbReference>
<accession>A0ABR7MKL6</accession>
<dbReference type="InterPro" id="IPR013783">
    <property type="entry name" value="Ig-like_fold"/>
</dbReference>
<feature type="signal peptide" evidence="1">
    <location>
        <begin position="1"/>
        <end position="23"/>
    </location>
</feature>
<gene>
    <name evidence="2" type="ORF">H8B15_10095</name>
</gene>
<sequence length="261" mass="27698">MTISLRLAASLLLCLVGLTGAHAQGVMTFQEELHDFGKVPEGTVATHEFKFKNTGNQPLVIGNVQASCGCTTPEWTRTPILPGKMGVVKAMYSSAGRPGVFNKTISVTANTTAPTTVLTIKGTVLNKEEIRKSLTPAELAAAPRAVAAQPVHNFGRMEAGQQPVARFVVQNTGKQDLVFSGITSGCYCIGFKTPPTLIKPGQSGTLEIIYTQRKLGAMVDEATLTSNDPRGDLKLTLKAEVVKSLNAASLVKESDVSVPFK</sequence>
<dbReference type="EMBL" id="JACSCY010000006">
    <property type="protein sequence ID" value="MBC6611275.1"/>
    <property type="molecule type" value="Genomic_DNA"/>
</dbReference>
<evidence type="ECO:0000313" key="3">
    <source>
        <dbReference type="Proteomes" id="UP000622017"/>
    </source>
</evidence>
<protein>
    <submittedName>
        <fullName evidence="2">DUF1573 domain-containing protein</fullName>
    </submittedName>
</protein>
<evidence type="ECO:0000256" key="1">
    <source>
        <dbReference type="SAM" id="SignalP"/>
    </source>
</evidence>